<dbReference type="InterPro" id="IPR036526">
    <property type="entry name" value="C-N_Hydrolase_sf"/>
</dbReference>
<reference evidence="3" key="1">
    <citation type="submission" date="2020-04" db="EMBL/GenBank/DDBJ databases">
        <title>Analysis of mating type loci in Filobasidium floriforme.</title>
        <authorList>
            <person name="Nowrousian M."/>
        </authorList>
    </citation>
    <scope>NUCLEOTIDE SEQUENCE</scope>
    <source>
        <strain evidence="3">CBS 6242</strain>
    </source>
</reference>
<evidence type="ECO:0000256" key="1">
    <source>
        <dbReference type="SAM" id="MobiDB-lite"/>
    </source>
</evidence>
<evidence type="ECO:0000256" key="2">
    <source>
        <dbReference type="SAM" id="Phobius"/>
    </source>
</evidence>
<feature type="transmembrane region" description="Helical" evidence="2">
    <location>
        <begin position="613"/>
        <end position="633"/>
    </location>
</feature>
<evidence type="ECO:0000313" key="3">
    <source>
        <dbReference type="EMBL" id="KAG7529746.1"/>
    </source>
</evidence>
<organism evidence="3 4">
    <name type="scientific">Filobasidium floriforme</name>
    <dbReference type="NCBI Taxonomy" id="5210"/>
    <lineage>
        <taxon>Eukaryota</taxon>
        <taxon>Fungi</taxon>
        <taxon>Dikarya</taxon>
        <taxon>Basidiomycota</taxon>
        <taxon>Agaricomycotina</taxon>
        <taxon>Tremellomycetes</taxon>
        <taxon>Filobasidiales</taxon>
        <taxon>Filobasidiaceae</taxon>
        <taxon>Filobasidium</taxon>
    </lineage>
</organism>
<keyword evidence="2" id="KW-0472">Membrane</keyword>
<feature type="transmembrane region" description="Helical" evidence="2">
    <location>
        <begin position="81"/>
        <end position="102"/>
    </location>
</feature>
<dbReference type="Gene3D" id="3.60.110.10">
    <property type="entry name" value="Carbon-nitrogen hydrolase"/>
    <property type="match status" value="1"/>
</dbReference>
<keyword evidence="2" id="KW-0812">Transmembrane</keyword>
<name>A0A8K0JGZ8_9TREE</name>
<gene>
    <name evidence="3" type="ORF">FFLO_05435</name>
</gene>
<dbReference type="EMBL" id="JABELV010000137">
    <property type="protein sequence ID" value="KAG7529746.1"/>
    <property type="molecule type" value="Genomic_DNA"/>
</dbReference>
<evidence type="ECO:0008006" key="5">
    <source>
        <dbReference type="Google" id="ProtNLM"/>
    </source>
</evidence>
<keyword evidence="2" id="KW-1133">Transmembrane helix</keyword>
<keyword evidence="4" id="KW-1185">Reference proteome</keyword>
<dbReference type="SUPFAM" id="SSF56317">
    <property type="entry name" value="Carbon-nitrogen hydrolase"/>
    <property type="match status" value="1"/>
</dbReference>
<feature type="region of interest" description="Disordered" evidence="1">
    <location>
        <begin position="248"/>
        <end position="278"/>
    </location>
</feature>
<dbReference type="AlphaFoldDB" id="A0A8K0JGZ8"/>
<feature type="transmembrane region" description="Helical" evidence="2">
    <location>
        <begin position="307"/>
        <end position="329"/>
    </location>
</feature>
<protein>
    <recommendedName>
        <fullName evidence="5">CN hydrolase domain-containing protein</fullName>
    </recommendedName>
</protein>
<feature type="transmembrane region" description="Helical" evidence="2">
    <location>
        <begin position="54"/>
        <end position="75"/>
    </location>
</feature>
<dbReference type="Proteomes" id="UP000812966">
    <property type="component" value="Unassembled WGS sequence"/>
</dbReference>
<comment type="caution">
    <text evidence="3">The sequence shown here is derived from an EMBL/GenBank/DDBJ whole genome shotgun (WGS) entry which is preliminary data.</text>
</comment>
<evidence type="ECO:0000313" key="4">
    <source>
        <dbReference type="Proteomes" id="UP000812966"/>
    </source>
</evidence>
<sequence length="676" mass="73816">MDLIDSTTITYGTLFLTSTVAFGPSPSILVNSLITIPILLYLTRPGQEKSDFLIAYGIVTVASFVAYLPTTLHMLPAVQSILLQLVFSFVSAGFVCLPLLAYRALQNTLVIKESENEETREASMRNRSRWLGIAGFPFLWMTGWLVFEQINPFGRQGSPTGSASTLPTFLHPILRHLGQPGLDFLAASWSVAIARIFTVISDNPSVASQMYNQQRQRTDERRRISLGRGIPGHKSVDLIGFEDESRAEGSLAPSPLEGSRVDQLADPQPRSRSSSHGYGTLTAMLGRRLSRAAQPAFLDLFDHAYRAFIGITLILTVVPGLFFPMMAPLSMSAPISKMTPISVGCVLPQAKTRHLADFIRETDQLAPYAKILLWPEQALHLRTEEERVQVFIQVHEVAARHGVWVGVGLGSPPRSNPVAEDDLEHPKRRNEIVLVGPHGVVGEYEKRRLVPIVESYGYMPGSETPPLWEIGLPPPRAIAKPDWAEKAPYVRDVPVMPLICLDSLHPSIASSPVRASGGNTDHSTAGSPSLILLSTSPPAAKSGSVASIVLDHAKDLAIQHGAQVLVCDGSGSEAVSGLVEVDGTVRYRQRGEGGFVVKSGVRYKQGRGSGWEVLGGLGVWGIFTMVMILGTGIELGSHKLRKAGSTVGWSSIKERLKKLWRKRRDREETARLIDTE</sequence>
<accession>A0A8K0JGZ8</accession>
<proteinExistence type="predicted"/>
<feature type="transmembrane region" description="Helical" evidence="2">
    <location>
        <begin position="20"/>
        <end position="42"/>
    </location>
</feature>
<feature type="transmembrane region" description="Helical" evidence="2">
    <location>
        <begin position="130"/>
        <end position="147"/>
    </location>
</feature>